<gene>
    <name evidence="14" type="primary">rbsK_1</name>
    <name evidence="12" type="synonym">rbsK</name>
    <name evidence="14" type="ORF">EHYA_02996</name>
</gene>
<keyword evidence="5 12" id="KW-0479">Metal-binding</keyword>
<feature type="binding site" evidence="12">
    <location>
        <position position="190"/>
    </location>
    <ligand>
        <name>ATP</name>
        <dbReference type="ChEBI" id="CHEBI:30616"/>
    </ligand>
</feature>
<feature type="binding site" evidence="12">
    <location>
        <position position="295"/>
    </location>
    <ligand>
        <name>K(+)</name>
        <dbReference type="ChEBI" id="CHEBI:29103"/>
    </ligand>
</feature>
<name>A0A401YL39_9ACTN</name>
<protein>
    <recommendedName>
        <fullName evidence="3 12">Ribokinase</fullName>
        <shortName evidence="12">RK</shortName>
        <ecNumber evidence="2 12">2.7.1.15</ecNumber>
    </recommendedName>
</protein>
<evidence type="ECO:0000313" key="15">
    <source>
        <dbReference type="Proteomes" id="UP000286931"/>
    </source>
</evidence>
<comment type="pathway">
    <text evidence="12">Carbohydrate metabolism; D-ribose degradation; D-ribose 5-phosphate from beta-D-ribopyranose: step 2/2.</text>
</comment>
<evidence type="ECO:0000259" key="13">
    <source>
        <dbReference type="Pfam" id="PF00294"/>
    </source>
</evidence>
<comment type="similarity">
    <text evidence="12">Belongs to the carbohydrate kinase PfkB family. Ribokinase subfamily.</text>
</comment>
<evidence type="ECO:0000256" key="1">
    <source>
        <dbReference type="ARBA" id="ARBA00005380"/>
    </source>
</evidence>
<feature type="binding site" evidence="12">
    <location>
        <begin position="42"/>
        <end position="46"/>
    </location>
    <ligand>
        <name>substrate</name>
    </ligand>
</feature>
<reference evidence="14 15" key="1">
    <citation type="submission" date="2018-12" db="EMBL/GenBank/DDBJ databases">
        <title>Draft genome sequence of Embleya hyalina NBRC 13850T.</title>
        <authorList>
            <person name="Komaki H."/>
            <person name="Hosoyama A."/>
            <person name="Kimura A."/>
            <person name="Ichikawa N."/>
            <person name="Tamura T."/>
        </authorList>
    </citation>
    <scope>NUCLEOTIDE SEQUENCE [LARGE SCALE GENOMIC DNA]</scope>
    <source>
        <strain evidence="14 15">NBRC 13850</strain>
    </source>
</reference>
<feature type="domain" description="Carbohydrate kinase PfkB" evidence="13">
    <location>
        <begin position="6"/>
        <end position="298"/>
    </location>
</feature>
<evidence type="ECO:0000256" key="7">
    <source>
        <dbReference type="ARBA" id="ARBA00022777"/>
    </source>
</evidence>
<feature type="binding site" evidence="12">
    <location>
        <position position="252"/>
    </location>
    <ligand>
        <name>K(+)</name>
        <dbReference type="ChEBI" id="CHEBI:29103"/>
    </ligand>
</feature>
<feature type="binding site" evidence="12">
    <location>
        <position position="291"/>
    </location>
    <ligand>
        <name>K(+)</name>
        <dbReference type="ChEBI" id="CHEBI:29103"/>
    </ligand>
</feature>
<evidence type="ECO:0000256" key="9">
    <source>
        <dbReference type="ARBA" id="ARBA00022842"/>
    </source>
</evidence>
<sequence>MNGPARLLVVGSINADLVVRVPAHPRPGETVLGGDLAVHPGGKGANQAVAAARLGADVALAGRVGDDDHGRMLLATLRREGVRTEAMRTFPGSSGVALITVDDAGENTITVAPGANARFAPTDVTDLAPAIEAAAVVSLQLEIPLDTVRAVIERCEAAHTRVVLNPSPAVSRDVLTSGTLLRACDPLVLNEHEATTIAGDGDAREALKLLRALDPSPRSIVLTLGSAGALIAEADAEPVHIAAPPVTAVDTTGAGDAFTGALAWRLAAGDALPAATRYAVRAGAAAVRRAGAQSSYPTPDELP</sequence>
<feature type="binding site" evidence="12">
    <location>
        <begin position="14"/>
        <end position="16"/>
    </location>
    <ligand>
        <name>substrate</name>
    </ligand>
</feature>
<keyword evidence="11 12" id="KW-0119">Carbohydrate metabolism</keyword>
<dbReference type="RefSeq" id="WP_126637440.1">
    <property type="nucleotide sequence ID" value="NZ_BIFH01000017.1"/>
</dbReference>
<evidence type="ECO:0000256" key="3">
    <source>
        <dbReference type="ARBA" id="ARBA00016943"/>
    </source>
</evidence>
<keyword evidence="9 12" id="KW-0460">Magnesium</keyword>
<keyword evidence="4 12" id="KW-0808">Transferase</keyword>
<feature type="binding site" evidence="12">
    <location>
        <position position="286"/>
    </location>
    <ligand>
        <name>K(+)</name>
        <dbReference type="ChEBI" id="CHEBI:29103"/>
    </ligand>
</feature>
<feature type="binding site" evidence="12">
    <location>
        <position position="142"/>
    </location>
    <ligand>
        <name>substrate</name>
    </ligand>
</feature>
<feature type="binding site" evidence="12">
    <location>
        <position position="256"/>
    </location>
    <ligand>
        <name>substrate</name>
    </ligand>
</feature>
<dbReference type="PRINTS" id="PR00990">
    <property type="entry name" value="RIBOKINASE"/>
</dbReference>
<dbReference type="InterPro" id="IPR002173">
    <property type="entry name" value="Carboh/pur_kinase_PfkB_CS"/>
</dbReference>
<dbReference type="PROSITE" id="PS00584">
    <property type="entry name" value="PFKB_KINASES_2"/>
    <property type="match status" value="1"/>
</dbReference>
<comment type="cofactor">
    <cofactor evidence="12">
        <name>Mg(2+)</name>
        <dbReference type="ChEBI" id="CHEBI:18420"/>
    </cofactor>
    <text evidence="12">Requires a divalent cation, most likely magnesium in vivo, as an electrophilic catalyst to aid phosphoryl group transfer. It is the chelate of the metal and the nucleotide that is the actual substrate.</text>
</comment>
<dbReference type="EC" id="2.7.1.15" evidence="2 12"/>
<evidence type="ECO:0000256" key="10">
    <source>
        <dbReference type="ARBA" id="ARBA00022958"/>
    </source>
</evidence>
<feature type="active site" description="Proton acceptor" evidence="12">
    <location>
        <position position="256"/>
    </location>
</feature>
<evidence type="ECO:0000256" key="4">
    <source>
        <dbReference type="ARBA" id="ARBA00022679"/>
    </source>
</evidence>
<dbReference type="GO" id="GO:0005829">
    <property type="term" value="C:cytosol"/>
    <property type="evidence" value="ECO:0007669"/>
    <property type="project" value="TreeGrafter"/>
</dbReference>
<dbReference type="GO" id="GO:0005524">
    <property type="term" value="F:ATP binding"/>
    <property type="evidence" value="ECO:0007669"/>
    <property type="project" value="UniProtKB-UniRule"/>
</dbReference>
<comment type="function">
    <text evidence="12">Catalyzes the phosphorylation of ribose at O-5 in a reaction requiring ATP and magnesium. The resulting D-ribose-5-phosphate can then be used either for sythesis of nucleotides, histidine, and tryptophan, or as a component of the pentose phosphate pathway.</text>
</comment>
<dbReference type="PANTHER" id="PTHR10584">
    <property type="entry name" value="SUGAR KINASE"/>
    <property type="match status" value="1"/>
</dbReference>
<keyword evidence="7 12" id="KW-0418">Kinase</keyword>
<dbReference type="PANTHER" id="PTHR10584:SF166">
    <property type="entry name" value="RIBOKINASE"/>
    <property type="match status" value="1"/>
</dbReference>
<dbReference type="GO" id="GO:0004747">
    <property type="term" value="F:ribokinase activity"/>
    <property type="evidence" value="ECO:0007669"/>
    <property type="project" value="UniProtKB-UniRule"/>
</dbReference>
<dbReference type="InterPro" id="IPR011611">
    <property type="entry name" value="PfkB_dom"/>
</dbReference>
<evidence type="ECO:0000256" key="5">
    <source>
        <dbReference type="ARBA" id="ARBA00022723"/>
    </source>
</evidence>
<organism evidence="14 15">
    <name type="scientific">Embleya hyalina</name>
    <dbReference type="NCBI Taxonomy" id="516124"/>
    <lineage>
        <taxon>Bacteria</taxon>
        <taxon>Bacillati</taxon>
        <taxon>Actinomycetota</taxon>
        <taxon>Actinomycetes</taxon>
        <taxon>Kitasatosporales</taxon>
        <taxon>Streptomycetaceae</taxon>
        <taxon>Embleya</taxon>
    </lineage>
</organism>
<evidence type="ECO:0000256" key="12">
    <source>
        <dbReference type="HAMAP-Rule" id="MF_01987"/>
    </source>
</evidence>
<keyword evidence="8 12" id="KW-0067">ATP-binding</keyword>
<comment type="subunit">
    <text evidence="12">Homodimer.</text>
</comment>
<evidence type="ECO:0000256" key="8">
    <source>
        <dbReference type="ARBA" id="ARBA00022840"/>
    </source>
</evidence>
<dbReference type="EMBL" id="BIFH01000017">
    <property type="protein sequence ID" value="GCD95324.1"/>
    <property type="molecule type" value="Genomic_DNA"/>
</dbReference>
<dbReference type="Proteomes" id="UP000286931">
    <property type="component" value="Unassembled WGS sequence"/>
</dbReference>
<feature type="binding site" evidence="12">
    <location>
        <begin position="255"/>
        <end position="256"/>
    </location>
    <ligand>
        <name>ATP</name>
        <dbReference type="ChEBI" id="CHEBI:30616"/>
    </ligand>
</feature>
<dbReference type="GO" id="GO:0019303">
    <property type="term" value="P:D-ribose catabolic process"/>
    <property type="evidence" value="ECO:0007669"/>
    <property type="project" value="UniProtKB-UniRule"/>
</dbReference>
<dbReference type="SUPFAM" id="SSF53613">
    <property type="entry name" value="Ribokinase-like"/>
    <property type="match status" value="1"/>
</dbReference>
<keyword evidence="15" id="KW-1185">Reference proteome</keyword>
<dbReference type="AlphaFoldDB" id="A0A401YL39"/>
<feature type="binding site" evidence="12">
    <location>
        <position position="250"/>
    </location>
    <ligand>
        <name>K(+)</name>
        <dbReference type="ChEBI" id="CHEBI:29103"/>
    </ligand>
</feature>
<keyword evidence="6 12" id="KW-0547">Nucleotide-binding</keyword>
<comment type="caution">
    <text evidence="12">Lacks conserved residue(s) required for the propagation of feature annotation.</text>
</comment>
<comment type="caution">
    <text evidence="14">The sequence shown here is derived from an EMBL/GenBank/DDBJ whole genome shotgun (WGS) entry which is preliminary data.</text>
</comment>
<comment type="similarity">
    <text evidence="1">Belongs to the carbohydrate kinase pfkB family.</text>
</comment>
<comment type="subcellular location">
    <subcellularLocation>
        <location evidence="12">Cytoplasm</location>
    </subcellularLocation>
</comment>
<comment type="catalytic activity">
    <reaction evidence="12">
        <text>D-ribose + ATP = D-ribose 5-phosphate + ADP + H(+)</text>
        <dbReference type="Rhea" id="RHEA:13697"/>
        <dbReference type="ChEBI" id="CHEBI:15378"/>
        <dbReference type="ChEBI" id="CHEBI:30616"/>
        <dbReference type="ChEBI" id="CHEBI:47013"/>
        <dbReference type="ChEBI" id="CHEBI:78346"/>
        <dbReference type="ChEBI" id="CHEBI:456216"/>
        <dbReference type="EC" id="2.7.1.15"/>
    </reaction>
</comment>
<keyword evidence="12" id="KW-0963">Cytoplasm</keyword>
<dbReference type="Gene3D" id="3.40.1190.20">
    <property type="match status" value="1"/>
</dbReference>
<dbReference type="InterPro" id="IPR029056">
    <property type="entry name" value="Ribokinase-like"/>
</dbReference>
<evidence type="ECO:0000256" key="6">
    <source>
        <dbReference type="ARBA" id="ARBA00022741"/>
    </source>
</evidence>
<dbReference type="UniPathway" id="UPA00916">
    <property type="reaction ID" value="UER00889"/>
</dbReference>
<dbReference type="CDD" id="cd01174">
    <property type="entry name" value="ribokinase"/>
    <property type="match status" value="1"/>
</dbReference>
<dbReference type="GO" id="GO:0046872">
    <property type="term" value="F:metal ion binding"/>
    <property type="evidence" value="ECO:0007669"/>
    <property type="project" value="UniProtKB-KW"/>
</dbReference>
<dbReference type="Pfam" id="PF00294">
    <property type="entry name" value="PfkB"/>
    <property type="match status" value="1"/>
</dbReference>
<evidence type="ECO:0000256" key="11">
    <source>
        <dbReference type="ARBA" id="ARBA00023277"/>
    </source>
</evidence>
<dbReference type="HAMAP" id="MF_01987">
    <property type="entry name" value="Ribokinase"/>
    <property type="match status" value="1"/>
</dbReference>
<keyword evidence="10 12" id="KW-0630">Potassium</keyword>
<dbReference type="InterPro" id="IPR002139">
    <property type="entry name" value="Ribo/fructo_kinase"/>
</dbReference>
<accession>A0A401YL39</accession>
<evidence type="ECO:0000256" key="2">
    <source>
        <dbReference type="ARBA" id="ARBA00012035"/>
    </source>
</evidence>
<feature type="binding site" evidence="12">
    <location>
        <begin position="223"/>
        <end position="228"/>
    </location>
    <ligand>
        <name>ATP</name>
        <dbReference type="ChEBI" id="CHEBI:30616"/>
    </ligand>
</feature>
<proteinExistence type="inferred from homology"/>
<dbReference type="OrthoDB" id="9775849at2"/>
<evidence type="ECO:0000313" key="14">
    <source>
        <dbReference type="EMBL" id="GCD95324.1"/>
    </source>
</evidence>
<dbReference type="InterPro" id="IPR011877">
    <property type="entry name" value="Ribokinase"/>
</dbReference>
<feature type="binding site" evidence="12">
    <location>
        <position position="289"/>
    </location>
    <ligand>
        <name>K(+)</name>
        <dbReference type="ChEBI" id="CHEBI:29103"/>
    </ligand>
</feature>
<comment type="activity regulation">
    <text evidence="12">Activated by a monovalent cation that binds near, but not in, the active site. The most likely occupant of the site in vivo is potassium. Ion binding induces a conformational change that may alter substrate affinity.</text>
</comment>